<dbReference type="Gene3D" id="2.170.120.12">
    <property type="entry name" value="DNA-directed RNA polymerase, insert domain"/>
    <property type="match status" value="1"/>
</dbReference>
<protein>
    <recommendedName>
        <fullName evidence="3">Plastid-encoded RNA polymerase subunit alpha</fullName>
    </recommendedName>
</protein>
<reference evidence="5" key="1">
    <citation type="journal article" date="2014" name="BMC Evol. Biol.">
        <title>Chloroplast phylogenomic analysis resolves deep-level relationships within the green algal class Trebouxiophyceae.</title>
        <authorList>
            <person name="Lemieux C."/>
            <person name="Otis C."/>
            <person name="Turmel M."/>
        </authorList>
    </citation>
    <scope>NUCLEOTIDE SEQUENCE</scope>
</reference>
<evidence type="ECO:0000259" key="4">
    <source>
        <dbReference type="SMART" id="SM00662"/>
    </source>
</evidence>
<dbReference type="GO" id="GO:0006351">
    <property type="term" value="P:DNA-templated transcription"/>
    <property type="evidence" value="ECO:0007669"/>
    <property type="project" value="InterPro"/>
</dbReference>
<keyword evidence="5" id="KW-0150">Chloroplast</keyword>
<dbReference type="Pfam" id="PF01000">
    <property type="entry name" value="RNA_pol_A_bac"/>
    <property type="match status" value="1"/>
</dbReference>
<dbReference type="SUPFAM" id="SSF56553">
    <property type="entry name" value="Insert subdomain of RNA polymerase alpha subunit"/>
    <property type="match status" value="1"/>
</dbReference>
<dbReference type="Pfam" id="PF01193">
    <property type="entry name" value="RNA_pol_L"/>
    <property type="match status" value="1"/>
</dbReference>
<accession>A0A097KR01</accession>
<dbReference type="InterPro" id="IPR036603">
    <property type="entry name" value="RBP11-like"/>
</dbReference>
<dbReference type="SUPFAM" id="SSF55257">
    <property type="entry name" value="RBP11-like subunits of RNA polymerase"/>
    <property type="match status" value="1"/>
</dbReference>
<dbReference type="RefSeq" id="YP_009106775.1">
    <property type="nucleotide sequence ID" value="NC_025548.1"/>
</dbReference>
<dbReference type="AlphaFoldDB" id="A0A097KR01"/>
<dbReference type="SMART" id="SM00662">
    <property type="entry name" value="RPOLD"/>
    <property type="match status" value="1"/>
</dbReference>
<keyword evidence="2" id="KW-0804">Transcription</keyword>
<evidence type="ECO:0000313" key="5">
    <source>
        <dbReference type="EMBL" id="AIT95612.1"/>
    </source>
</evidence>
<dbReference type="GO" id="GO:0000428">
    <property type="term" value="C:DNA-directed RNA polymerase complex"/>
    <property type="evidence" value="ECO:0007669"/>
    <property type="project" value="UniProtKB-KW"/>
</dbReference>
<evidence type="ECO:0000256" key="3">
    <source>
        <dbReference type="ARBA" id="ARBA00031776"/>
    </source>
</evidence>
<dbReference type="GO" id="GO:0003899">
    <property type="term" value="F:DNA-directed RNA polymerase activity"/>
    <property type="evidence" value="ECO:0007669"/>
    <property type="project" value="InterPro"/>
</dbReference>
<dbReference type="Gene3D" id="3.30.1360.10">
    <property type="entry name" value="RNA polymerase, RBP11-like subunit"/>
    <property type="match status" value="1"/>
</dbReference>
<keyword evidence="5" id="KW-0934">Plastid</keyword>
<dbReference type="InterPro" id="IPR011262">
    <property type="entry name" value="DNA-dir_RNA_pol_insert"/>
</dbReference>
<dbReference type="CDD" id="cd06928">
    <property type="entry name" value="RNAP_alpha_NTD"/>
    <property type="match status" value="1"/>
</dbReference>
<dbReference type="GeneID" id="22161297"/>
<gene>
    <name evidence="5" type="primary">rpoA</name>
</gene>
<dbReference type="GO" id="GO:0046983">
    <property type="term" value="F:protein dimerization activity"/>
    <property type="evidence" value="ECO:0007669"/>
    <property type="project" value="InterPro"/>
</dbReference>
<dbReference type="EMBL" id="KM462887">
    <property type="protein sequence ID" value="AIT95612.1"/>
    <property type="molecule type" value="Genomic_DNA"/>
</dbReference>
<dbReference type="InterPro" id="IPR011263">
    <property type="entry name" value="DNA-dir_RNA_pol_RpoA/D/Rpb3"/>
</dbReference>
<evidence type="ECO:0000256" key="1">
    <source>
        <dbReference type="ARBA" id="ARBA00022478"/>
    </source>
</evidence>
<proteinExistence type="predicted"/>
<dbReference type="InterPro" id="IPR036643">
    <property type="entry name" value="RNApol_insert_sf"/>
</dbReference>
<organism evidence="5">
    <name type="scientific">Elliptochloris bilobata</name>
    <dbReference type="NCBI Taxonomy" id="381761"/>
    <lineage>
        <taxon>Eukaryota</taxon>
        <taxon>Viridiplantae</taxon>
        <taxon>Chlorophyta</taxon>
        <taxon>core chlorophytes</taxon>
        <taxon>Trebouxiophyceae</taxon>
        <taxon>Trebouxiophyceae incertae sedis</taxon>
        <taxon>Elliptochloris clade</taxon>
        <taxon>Elliptochloris</taxon>
    </lineage>
</organism>
<evidence type="ECO:0000256" key="2">
    <source>
        <dbReference type="ARBA" id="ARBA00023163"/>
    </source>
</evidence>
<feature type="domain" description="DNA-directed RNA polymerase RpoA/D/Rpb3-type" evidence="4">
    <location>
        <begin position="101"/>
        <end position="311"/>
    </location>
</feature>
<name>A0A097KR01_9CHLO</name>
<keyword evidence="1" id="KW-0240">DNA-directed RNA polymerase</keyword>
<geneLocation type="chloroplast" evidence="5"/>
<sequence length="419" mass="47034">MGNKIIRGSSLFDPVKGRNRKRRLSSHWKMKEKKLVASVSPLVSAKAVGKKRRGIFMKQDQSSSHPQWAHSSLTKSEGSVEEKRIVVDCIESAVSQDGGLYGRYYVGSFRRGEGVTIAAVLRRAMLSELPGIAIVAVDIEGVKHEYCTMRGVRESMLDITCNLKEVVLAGRLSSSEPVVVGFLDVTGPGIVRGGSIKLPPGLRCINPEHYIATLTQYGTLQMQVFISTGKSFLLHTSTRNKQLQKYNLLPVDANFMPIKKVNFLLRPDHRQRILQEQLILEIWSNGSIHPLEGVRRAAKSVNRLFAPFETTRLKPNLLFFEFPPFSYSEQEEAYQPAPIPFTFRRRRKISMARLIDVGNLALSIKAYTYLKQNNINSLEQLVSMTPDLLRAVPTEIALEVEAHLFRLMVQSALSQGRSA</sequence>